<proteinExistence type="inferred from homology"/>
<dbReference type="GeneID" id="104597908"/>
<dbReference type="PANTHER" id="PTHR34544">
    <property type="entry name" value="OSJNBA0006B20.18 PROTEIN"/>
    <property type="match status" value="1"/>
</dbReference>
<evidence type="ECO:0000259" key="2">
    <source>
        <dbReference type="Pfam" id="PF25498"/>
    </source>
</evidence>
<keyword evidence="3" id="KW-1185">Reference proteome</keyword>
<sequence length="307" mass="34489">MSRKFLLRFGGRSLLSSSCFAKTTFRAGPIQITTVSSSQSSSSSSSLRLLRFPTTPTSSIPSSVTFRTLATKSSADSEESDSGGIDPDQDEALEDGDITDGWEEEDDADPQIGDGGDGGGIVLRDVPWGKRVLSIAHEILLQFSEDMKLFSFKTSPRGYIYVRLDKLSNKYGCPSMEEIENYSCLYKKRLEEVGQTGEIPDDLALEVSSPGAERLLKVPEDLERFKNMPMRVCYVEDHVEPRCPEKDDVFLLESIEAETEFCVWKLADVKENHGLLGKGRPLSRKQKDWRLRLPFSMLRKVTLYLEY</sequence>
<dbReference type="GO" id="GO:0042274">
    <property type="term" value="P:ribosomal small subunit biogenesis"/>
    <property type="evidence" value="ECO:0007669"/>
    <property type="project" value="InterPro"/>
</dbReference>
<dbReference type="Proteomes" id="UP000189703">
    <property type="component" value="Unplaced"/>
</dbReference>
<dbReference type="InterPro" id="IPR003728">
    <property type="entry name" value="Ribosome_maturation_RimP"/>
</dbReference>
<dbReference type="PANTHER" id="PTHR34544:SF3">
    <property type="entry name" value="OS07G0155200 PROTEIN"/>
    <property type="match status" value="1"/>
</dbReference>
<dbReference type="OMA" id="SNKYGCP"/>
<dbReference type="eggNOG" id="ENOG502QTRC">
    <property type="taxonomic scope" value="Eukaryota"/>
</dbReference>
<accession>A0A1U7ZZZ9</accession>
<evidence type="ECO:0000256" key="1">
    <source>
        <dbReference type="SAM" id="MobiDB-lite"/>
    </source>
</evidence>
<reference evidence="4" key="1">
    <citation type="submission" date="2025-08" db="UniProtKB">
        <authorList>
            <consortium name="RefSeq"/>
        </authorList>
    </citation>
    <scope>IDENTIFICATION</scope>
</reference>
<dbReference type="OrthoDB" id="1100432at2759"/>
<protein>
    <submittedName>
        <fullName evidence="4">Uncharacterized protein LOC104597908</fullName>
    </submittedName>
</protein>
<feature type="compositionally biased region" description="Acidic residues" evidence="1">
    <location>
        <begin position="76"/>
        <end position="95"/>
    </location>
</feature>
<organism evidence="3 4">
    <name type="scientific">Nelumbo nucifera</name>
    <name type="common">Sacred lotus</name>
    <dbReference type="NCBI Taxonomy" id="4432"/>
    <lineage>
        <taxon>Eukaryota</taxon>
        <taxon>Viridiplantae</taxon>
        <taxon>Streptophyta</taxon>
        <taxon>Embryophyta</taxon>
        <taxon>Tracheophyta</taxon>
        <taxon>Spermatophyta</taxon>
        <taxon>Magnoliopsida</taxon>
        <taxon>Proteales</taxon>
        <taxon>Nelumbonaceae</taxon>
        <taxon>Nelumbo</taxon>
    </lineage>
</organism>
<evidence type="ECO:0000313" key="3">
    <source>
        <dbReference type="Proteomes" id="UP000189703"/>
    </source>
</evidence>
<dbReference type="HAMAP" id="MF_01077">
    <property type="entry name" value="RimP"/>
    <property type="match status" value="1"/>
</dbReference>
<dbReference type="RefSeq" id="XP_010257992.1">
    <property type="nucleotide sequence ID" value="XM_010259690.2"/>
</dbReference>
<feature type="compositionally biased region" description="Acidic residues" evidence="1">
    <location>
        <begin position="100"/>
        <end position="109"/>
    </location>
</feature>
<dbReference type="FunCoup" id="A0A1U7ZZZ9">
    <property type="interactions" value="582"/>
</dbReference>
<gene>
    <name evidence="4" type="primary">LOC104597908</name>
</gene>
<feature type="region of interest" description="Disordered" evidence="1">
    <location>
        <begin position="71"/>
        <end position="95"/>
    </location>
</feature>
<feature type="domain" description="DUF7912" evidence="2">
    <location>
        <begin position="215"/>
        <end position="304"/>
    </location>
</feature>
<evidence type="ECO:0000313" key="4">
    <source>
        <dbReference type="RefSeq" id="XP_010257992.1"/>
    </source>
</evidence>
<dbReference type="STRING" id="4432.A0A1U7ZZZ9"/>
<dbReference type="AlphaFoldDB" id="A0A1U7ZZZ9"/>
<dbReference type="Pfam" id="PF25498">
    <property type="entry name" value="DUF7912"/>
    <property type="match status" value="1"/>
</dbReference>
<name>A0A1U7ZZZ9_NELNU</name>
<dbReference type="InParanoid" id="A0A1U7ZZZ9"/>
<feature type="region of interest" description="Disordered" evidence="1">
    <location>
        <begin position="100"/>
        <end position="119"/>
    </location>
</feature>
<dbReference type="KEGG" id="nnu:104597908"/>
<dbReference type="InterPro" id="IPR057234">
    <property type="entry name" value="DUF7912"/>
</dbReference>